<sequence length="46" mass="5273">MRNAWQFYHALILVIYVVCGSIVLRCSPLKRALGLRGKYETITGFD</sequence>
<dbReference type="AlphaFoldDB" id="A0AAW4HJU4"/>
<name>A0AAW4HJU4_VIBVL</name>
<organism evidence="2 3">
    <name type="scientific">Vibrio vulnificus</name>
    <dbReference type="NCBI Taxonomy" id="672"/>
    <lineage>
        <taxon>Bacteria</taxon>
        <taxon>Pseudomonadati</taxon>
        <taxon>Pseudomonadota</taxon>
        <taxon>Gammaproteobacteria</taxon>
        <taxon>Vibrionales</taxon>
        <taxon>Vibrionaceae</taxon>
        <taxon>Vibrio</taxon>
    </lineage>
</organism>
<protein>
    <submittedName>
        <fullName evidence="2">DUF3265 domain-containing protein</fullName>
    </submittedName>
</protein>
<gene>
    <name evidence="2" type="ORF">J0J18_23410</name>
</gene>
<evidence type="ECO:0000313" key="2">
    <source>
        <dbReference type="EMBL" id="MBN8124657.1"/>
    </source>
</evidence>
<keyword evidence="1" id="KW-0812">Transmembrane</keyword>
<keyword evidence="1" id="KW-1133">Transmembrane helix</keyword>
<reference evidence="2" key="1">
    <citation type="submission" date="2021-03" db="EMBL/GenBank/DDBJ databases">
        <title>Study of the foodborne Vibrio vulnificus isolates from China.</title>
        <authorList>
            <person name="Zheng Z."/>
            <person name="Ye L."/>
        </authorList>
    </citation>
    <scope>NUCLEOTIDE SEQUENCE</scope>
    <source>
        <strain evidence="2">Vv1582</strain>
    </source>
</reference>
<proteinExistence type="predicted"/>
<dbReference type="Proteomes" id="UP000664056">
    <property type="component" value="Unassembled WGS sequence"/>
</dbReference>
<comment type="caution">
    <text evidence="2">The sequence shown here is derived from an EMBL/GenBank/DDBJ whole genome shotgun (WGS) entry which is preliminary data.</text>
</comment>
<feature type="transmembrane region" description="Helical" evidence="1">
    <location>
        <begin position="6"/>
        <end position="26"/>
    </location>
</feature>
<keyword evidence="1" id="KW-0472">Membrane</keyword>
<dbReference type="EMBL" id="JAFKOQ010000065">
    <property type="protein sequence ID" value="MBN8124657.1"/>
    <property type="molecule type" value="Genomic_DNA"/>
</dbReference>
<accession>A0AAW4HJU4</accession>
<evidence type="ECO:0000256" key="1">
    <source>
        <dbReference type="SAM" id="Phobius"/>
    </source>
</evidence>
<evidence type="ECO:0000313" key="3">
    <source>
        <dbReference type="Proteomes" id="UP000664056"/>
    </source>
</evidence>